<dbReference type="EC" id="2.7.1.48" evidence="3"/>
<name>A0A2G8JBJ3_STIJA</name>
<organism evidence="9 10">
    <name type="scientific">Stichopus japonicus</name>
    <name type="common">Sea cucumber</name>
    <dbReference type="NCBI Taxonomy" id="307972"/>
    <lineage>
        <taxon>Eukaryota</taxon>
        <taxon>Metazoa</taxon>
        <taxon>Echinodermata</taxon>
        <taxon>Eleutherozoa</taxon>
        <taxon>Echinozoa</taxon>
        <taxon>Holothuroidea</taxon>
        <taxon>Aspidochirotacea</taxon>
        <taxon>Aspidochirotida</taxon>
        <taxon>Stichopodidae</taxon>
        <taxon>Apostichopus</taxon>
    </lineage>
</organism>
<protein>
    <recommendedName>
        <fullName evidence="3">uridine/cytidine kinase</fullName>
        <ecNumber evidence="3">2.7.1.48</ecNumber>
    </recommendedName>
</protein>
<dbReference type="STRING" id="307972.A0A2G8JBJ3"/>
<dbReference type="GO" id="GO:0005524">
    <property type="term" value="F:ATP binding"/>
    <property type="evidence" value="ECO:0007669"/>
    <property type="project" value="UniProtKB-KW"/>
</dbReference>
<evidence type="ECO:0000256" key="4">
    <source>
        <dbReference type="ARBA" id="ARBA00022679"/>
    </source>
</evidence>
<evidence type="ECO:0000313" key="9">
    <source>
        <dbReference type="EMBL" id="PIK33116.1"/>
    </source>
</evidence>
<dbReference type="Proteomes" id="UP000230750">
    <property type="component" value="Unassembled WGS sequence"/>
</dbReference>
<proteinExistence type="inferred from homology"/>
<evidence type="ECO:0000313" key="10">
    <source>
        <dbReference type="Proteomes" id="UP000230750"/>
    </source>
</evidence>
<dbReference type="FunFam" id="3.40.50.2020:FF:000010">
    <property type="entry name" value="Uridine-cytidine kinase"/>
    <property type="match status" value="1"/>
</dbReference>
<feature type="domain" description="Phosphoribosyltransferase" evidence="8">
    <location>
        <begin position="4"/>
        <end position="142"/>
    </location>
</feature>
<dbReference type="Gene3D" id="3.40.50.2020">
    <property type="match status" value="1"/>
</dbReference>
<dbReference type="InterPro" id="IPR000836">
    <property type="entry name" value="PRTase_dom"/>
</dbReference>
<dbReference type="Pfam" id="PF14681">
    <property type="entry name" value="UPRTase"/>
    <property type="match status" value="1"/>
</dbReference>
<dbReference type="InterPro" id="IPR029057">
    <property type="entry name" value="PRTase-like"/>
</dbReference>
<comment type="similarity">
    <text evidence="2">Belongs to the uridine kinase family.</text>
</comment>
<dbReference type="OrthoDB" id="10257085at2759"/>
<evidence type="ECO:0000256" key="7">
    <source>
        <dbReference type="ARBA" id="ARBA00022840"/>
    </source>
</evidence>
<dbReference type="EMBL" id="MRZV01002731">
    <property type="protein sequence ID" value="PIK33116.1"/>
    <property type="molecule type" value="Genomic_DNA"/>
</dbReference>
<evidence type="ECO:0000256" key="5">
    <source>
        <dbReference type="ARBA" id="ARBA00022741"/>
    </source>
</evidence>
<comment type="caution">
    <text evidence="9">The sequence shown here is derived from an EMBL/GenBank/DDBJ whole genome shotgun (WGS) entry which is preliminary data.</text>
</comment>
<keyword evidence="10" id="KW-1185">Reference proteome</keyword>
<dbReference type="AlphaFoldDB" id="A0A2G8JBJ3"/>
<evidence type="ECO:0000259" key="8">
    <source>
        <dbReference type="Pfam" id="PF14681"/>
    </source>
</evidence>
<evidence type="ECO:0000256" key="3">
    <source>
        <dbReference type="ARBA" id="ARBA00012137"/>
    </source>
</evidence>
<dbReference type="CDD" id="cd06223">
    <property type="entry name" value="PRTases_typeI"/>
    <property type="match status" value="1"/>
</dbReference>
<keyword evidence="4" id="KW-0808">Transferase</keyword>
<evidence type="ECO:0000256" key="6">
    <source>
        <dbReference type="ARBA" id="ARBA00022777"/>
    </source>
</evidence>
<accession>A0A2G8JBJ3</accession>
<evidence type="ECO:0000256" key="1">
    <source>
        <dbReference type="ARBA" id="ARBA00004690"/>
    </source>
</evidence>
<dbReference type="GO" id="GO:0008655">
    <property type="term" value="P:pyrimidine-containing compound salvage"/>
    <property type="evidence" value="ECO:0007669"/>
    <property type="project" value="UniProtKB-ARBA"/>
</dbReference>
<keyword evidence="5" id="KW-0547">Nucleotide-binding</keyword>
<sequence>MDLLCGVSILRAGEVMEPALCEVCKDIRLGKILIQTNLETEEPELHYLRLPKDIHKDFVILMDATVATGAAAMMAIRVLLDHDVPQDNIMLLSLIMAESGIHSVAYAFPKVKLVTTAVDKELNENFHIVPGIGNFGDRYFGTDPIP</sequence>
<dbReference type="SUPFAM" id="SSF53271">
    <property type="entry name" value="PRTase-like"/>
    <property type="match status" value="1"/>
</dbReference>
<gene>
    <name evidence="9" type="ORF">BSL78_30070</name>
</gene>
<evidence type="ECO:0000256" key="2">
    <source>
        <dbReference type="ARBA" id="ARBA00005408"/>
    </source>
</evidence>
<comment type="pathway">
    <text evidence="1">Pyrimidine metabolism; UMP biosynthesis via salvage pathway; UMP from uridine: step 1/1.</text>
</comment>
<reference evidence="9 10" key="1">
    <citation type="journal article" date="2017" name="PLoS Biol.">
        <title>The sea cucumber genome provides insights into morphological evolution and visceral regeneration.</title>
        <authorList>
            <person name="Zhang X."/>
            <person name="Sun L."/>
            <person name="Yuan J."/>
            <person name="Sun Y."/>
            <person name="Gao Y."/>
            <person name="Zhang L."/>
            <person name="Li S."/>
            <person name="Dai H."/>
            <person name="Hamel J.F."/>
            <person name="Liu C."/>
            <person name="Yu Y."/>
            <person name="Liu S."/>
            <person name="Lin W."/>
            <person name="Guo K."/>
            <person name="Jin S."/>
            <person name="Xu P."/>
            <person name="Storey K.B."/>
            <person name="Huan P."/>
            <person name="Zhang T."/>
            <person name="Zhou Y."/>
            <person name="Zhang J."/>
            <person name="Lin C."/>
            <person name="Li X."/>
            <person name="Xing L."/>
            <person name="Huo D."/>
            <person name="Sun M."/>
            <person name="Wang L."/>
            <person name="Mercier A."/>
            <person name="Li F."/>
            <person name="Yang H."/>
            <person name="Xiang J."/>
        </authorList>
    </citation>
    <scope>NUCLEOTIDE SEQUENCE [LARGE SCALE GENOMIC DNA]</scope>
    <source>
        <strain evidence="9">Shaxun</strain>
        <tissue evidence="9">Muscle</tissue>
    </source>
</reference>
<keyword evidence="6 9" id="KW-0418">Kinase</keyword>
<keyword evidence="7" id="KW-0067">ATP-binding</keyword>
<dbReference type="GO" id="GO:0004849">
    <property type="term" value="F:uridine kinase activity"/>
    <property type="evidence" value="ECO:0007669"/>
    <property type="project" value="UniProtKB-EC"/>
</dbReference>